<dbReference type="SUPFAM" id="SSF51069">
    <property type="entry name" value="Carbonic anhydrase"/>
    <property type="match status" value="1"/>
</dbReference>
<dbReference type="Gene3D" id="3.10.200.10">
    <property type="entry name" value="Alpha carbonic anhydrase"/>
    <property type="match status" value="1"/>
</dbReference>
<keyword evidence="4" id="KW-1185">Reference proteome</keyword>
<evidence type="ECO:0000256" key="2">
    <source>
        <dbReference type="SAM" id="Phobius"/>
    </source>
</evidence>
<feature type="domain" description="Alpha-carbonic anhydrase" evidence="3">
    <location>
        <begin position="22"/>
        <end position="310"/>
    </location>
</feature>
<evidence type="ECO:0000259" key="3">
    <source>
        <dbReference type="PROSITE" id="PS51144"/>
    </source>
</evidence>
<dbReference type="SMART" id="SM01057">
    <property type="entry name" value="Carb_anhydrase"/>
    <property type="match status" value="1"/>
</dbReference>
<dbReference type="InterPro" id="IPR001148">
    <property type="entry name" value="CA_dom"/>
</dbReference>
<organism evidence="4 5">
    <name type="scientific">Dinoponera quadriceps</name>
    <name type="common">South American ant</name>
    <dbReference type="NCBI Taxonomy" id="609295"/>
    <lineage>
        <taxon>Eukaryota</taxon>
        <taxon>Metazoa</taxon>
        <taxon>Ecdysozoa</taxon>
        <taxon>Arthropoda</taxon>
        <taxon>Hexapoda</taxon>
        <taxon>Insecta</taxon>
        <taxon>Pterygota</taxon>
        <taxon>Neoptera</taxon>
        <taxon>Endopterygota</taxon>
        <taxon>Hymenoptera</taxon>
        <taxon>Apocrita</taxon>
        <taxon>Aculeata</taxon>
        <taxon>Formicoidea</taxon>
        <taxon>Formicidae</taxon>
        <taxon>Ponerinae</taxon>
        <taxon>Ponerini</taxon>
        <taxon>Dinoponera</taxon>
    </lineage>
</organism>
<evidence type="ECO:0000313" key="4">
    <source>
        <dbReference type="Proteomes" id="UP000515204"/>
    </source>
</evidence>
<dbReference type="GO" id="GO:0004089">
    <property type="term" value="F:carbonate dehydratase activity"/>
    <property type="evidence" value="ECO:0007669"/>
    <property type="project" value="InterPro"/>
</dbReference>
<dbReference type="KEGG" id="dqu:106745760"/>
<sequence>MRDVSQVTVAWIIFFVIVPGITGFGYSKKEQHLWPKTHKLCAGKLQSPVSISTSKAIPLPLPALEMIGYHDFLPMPQTLVNDGRTGECVSPYSRDIEWKSSRRLLKYARFLSVKLTINKNATRGKKLPYVFGAALKRDQRYEMEQLHFHWGAKNNRGAEHVLNGVRYPMEMHIVHRNLAYPNLSHALQHEDGVVVVAVLFQLQDEHNEHLRPLLERLPDVKWAYAELSVNVTISLTSLIPSNTDVFHTYKGSLTTPPCSEAATWIIFATPVPISFRQMNVFRVLSSGEEALEDNFRHLQGVGQRKIYTRRMHTWLFLKHGNSQMDFSNFSWFWT</sequence>
<feature type="transmembrane region" description="Helical" evidence="2">
    <location>
        <begin position="6"/>
        <end position="26"/>
    </location>
</feature>
<dbReference type="Proteomes" id="UP000515204">
    <property type="component" value="Unplaced"/>
</dbReference>
<keyword evidence="2" id="KW-0472">Membrane</keyword>
<dbReference type="InterPro" id="IPR036398">
    <property type="entry name" value="CA_dom_sf"/>
</dbReference>
<dbReference type="PANTHER" id="PTHR18952:SF137">
    <property type="entry name" value="CARBONIC ANHYDRASE"/>
    <property type="match status" value="1"/>
</dbReference>
<dbReference type="CDD" id="cd00326">
    <property type="entry name" value="alpha_CA"/>
    <property type="match status" value="1"/>
</dbReference>
<dbReference type="GO" id="GO:0005737">
    <property type="term" value="C:cytoplasm"/>
    <property type="evidence" value="ECO:0007669"/>
    <property type="project" value="TreeGrafter"/>
</dbReference>
<comment type="similarity">
    <text evidence="1">Belongs to the alpha-carbonic anhydrase family.</text>
</comment>
<reference evidence="5" key="1">
    <citation type="submission" date="2025-08" db="UniProtKB">
        <authorList>
            <consortium name="RefSeq"/>
        </authorList>
    </citation>
    <scope>IDENTIFICATION</scope>
</reference>
<keyword evidence="2" id="KW-0812">Transmembrane</keyword>
<dbReference type="PANTHER" id="PTHR18952">
    <property type="entry name" value="CARBONIC ANHYDRASE"/>
    <property type="match status" value="1"/>
</dbReference>
<dbReference type="Pfam" id="PF00194">
    <property type="entry name" value="Carb_anhydrase"/>
    <property type="match status" value="2"/>
</dbReference>
<proteinExistence type="inferred from homology"/>
<name>A0A6P3XFX4_DINQU</name>
<gene>
    <name evidence="5" type="primary">LOC106745760</name>
</gene>
<evidence type="ECO:0000313" key="5">
    <source>
        <dbReference type="RefSeq" id="XP_014477142.1"/>
    </source>
</evidence>
<dbReference type="PROSITE" id="PS51144">
    <property type="entry name" value="ALPHA_CA_2"/>
    <property type="match status" value="1"/>
</dbReference>
<dbReference type="InterPro" id="IPR023561">
    <property type="entry name" value="Carbonic_anhydrase_a-class"/>
</dbReference>
<dbReference type="GO" id="GO:0008270">
    <property type="term" value="F:zinc ion binding"/>
    <property type="evidence" value="ECO:0007669"/>
    <property type="project" value="InterPro"/>
</dbReference>
<accession>A0A6P3XFX4</accession>
<dbReference type="OrthoDB" id="429145at2759"/>
<keyword evidence="2" id="KW-1133">Transmembrane helix</keyword>
<protein>
    <submittedName>
        <fullName evidence="5">Carbonic anhydrase 9-like isoform X1</fullName>
    </submittedName>
</protein>
<dbReference type="RefSeq" id="XP_014477142.1">
    <property type="nucleotide sequence ID" value="XM_014621656.1"/>
</dbReference>
<evidence type="ECO:0000256" key="1">
    <source>
        <dbReference type="ARBA" id="ARBA00010718"/>
    </source>
</evidence>
<dbReference type="AlphaFoldDB" id="A0A6P3XFX4"/>
<dbReference type="GeneID" id="106745760"/>